<feature type="transmembrane region" description="Helical" evidence="16">
    <location>
        <begin position="325"/>
        <end position="345"/>
    </location>
</feature>
<accession>A0A9N8H181</accession>
<feature type="compositionally biased region" description="Basic and acidic residues" evidence="15">
    <location>
        <begin position="679"/>
        <end position="690"/>
    </location>
</feature>
<dbReference type="Pfam" id="PF00083">
    <property type="entry name" value="Sugar_tr"/>
    <property type="match status" value="2"/>
</dbReference>
<dbReference type="InterPro" id="IPR003663">
    <property type="entry name" value="Sugar/inositol_transpt"/>
</dbReference>
<keyword evidence="7 16" id="KW-0472">Membrane</keyword>
<feature type="domain" description="Major facilitator superfamily (MFS) profile" evidence="17">
    <location>
        <begin position="159"/>
        <end position="729"/>
    </location>
</feature>
<evidence type="ECO:0000256" key="13">
    <source>
        <dbReference type="ARBA" id="ARBA00044710"/>
    </source>
</evidence>
<evidence type="ECO:0000256" key="6">
    <source>
        <dbReference type="ARBA" id="ARBA00022989"/>
    </source>
</evidence>
<feature type="transmembrane region" description="Helical" evidence="16">
    <location>
        <begin position="283"/>
        <end position="305"/>
    </location>
</feature>
<feature type="transmembrane region" description="Helical" evidence="16">
    <location>
        <begin position="227"/>
        <end position="245"/>
    </location>
</feature>
<evidence type="ECO:0000256" key="2">
    <source>
        <dbReference type="ARBA" id="ARBA00010992"/>
    </source>
</evidence>
<dbReference type="Proteomes" id="UP001153069">
    <property type="component" value="Unassembled WGS sequence"/>
</dbReference>
<evidence type="ECO:0000256" key="9">
    <source>
        <dbReference type="ARBA" id="ARBA00044648"/>
    </source>
</evidence>
<protein>
    <recommendedName>
        <fullName evidence="14">Hexose transporter 1</fullName>
    </recommendedName>
</protein>
<feature type="compositionally biased region" description="Polar residues" evidence="15">
    <location>
        <begin position="419"/>
        <end position="434"/>
    </location>
</feature>
<feature type="compositionally biased region" description="Basic and acidic residues" evidence="15">
    <location>
        <begin position="719"/>
        <end position="729"/>
    </location>
</feature>
<dbReference type="PRINTS" id="PR00171">
    <property type="entry name" value="SUGRTRNSPORT"/>
</dbReference>
<comment type="catalytic activity">
    <reaction evidence="11">
        <text>D-mannose(out) = D-mannose(in)</text>
        <dbReference type="Rhea" id="RHEA:78391"/>
        <dbReference type="ChEBI" id="CHEBI:4208"/>
    </reaction>
    <physiologicalReaction direction="left-to-right" evidence="11">
        <dbReference type="Rhea" id="RHEA:78392"/>
    </physiologicalReaction>
</comment>
<dbReference type="InterPro" id="IPR005828">
    <property type="entry name" value="MFS_sugar_transport-like"/>
</dbReference>
<feature type="compositionally biased region" description="Acidic residues" evidence="15">
    <location>
        <begin position="391"/>
        <end position="401"/>
    </location>
</feature>
<feature type="transmembrane region" description="Helical" evidence="16">
    <location>
        <begin position="251"/>
        <end position="271"/>
    </location>
</feature>
<dbReference type="GO" id="GO:0022857">
    <property type="term" value="F:transmembrane transporter activity"/>
    <property type="evidence" value="ECO:0007669"/>
    <property type="project" value="InterPro"/>
</dbReference>
<comment type="subcellular location">
    <subcellularLocation>
        <location evidence="1">Membrane</location>
        <topology evidence="1">Multi-pass membrane protein</topology>
    </subcellularLocation>
</comment>
<evidence type="ECO:0000256" key="12">
    <source>
        <dbReference type="ARBA" id="ARBA00044668"/>
    </source>
</evidence>
<proteinExistence type="inferred from homology"/>
<dbReference type="GO" id="GO:1904659">
    <property type="term" value="P:D-glucose transmembrane transport"/>
    <property type="evidence" value="ECO:0007669"/>
    <property type="project" value="TreeGrafter"/>
</dbReference>
<comment type="similarity">
    <text evidence="2">Belongs to the major facilitator superfamily. Sugar transporter (TC 2.A.1.1) family.</text>
</comment>
<feature type="transmembrane region" description="Helical" evidence="16">
    <location>
        <begin position="472"/>
        <end position="493"/>
    </location>
</feature>
<dbReference type="InterPro" id="IPR050820">
    <property type="entry name" value="MFS_Sugar_Transporter"/>
</dbReference>
<dbReference type="PROSITE" id="PS50850">
    <property type="entry name" value="MFS"/>
    <property type="match status" value="1"/>
</dbReference>
<evidence type="ECO:0000256" key="1">
    <source>
        <dbReference type="ARBA" id="ARBA00004141"/>
    </source>
</evidence>
<feature type="region of interest" description="Disordered" evidence="15">
    <location>
        <begin position="1"/>
        <end position="76"/>
    </location>
</feature>
<feature type="region of interest" description="Disordered" evidence="15">
    <location>
        <begin position="676"/>
        <end position="729"/>
    </location>
</feature>
<evidence type="ECO:0000256" key="7">
    <source>
        <dbReference type="ARBA" id="ARBA00023136"/>
    </source>
</evidence>
<evidence type="ECO:0000256" key="8">
    <source>
        <dbReference type="ARBA" id="ARBA00044637"/>
    </source>
</evidence>
<feature type="compositionally biased region" description="Low complexity" evidence="15">
    <location>
        <begin position="696"/>
        <end position="705"/>
    </location>
</feature>
<evidence type="ECO:0000256" key="4">
    <source>
        <dbReference type="ARBA" id="ARBA00022448"/>
    </source>
</evidence>
<comment type="caution">
    <text evidence="18">The sequence shown here is derived from an EMBL/GenBank/DDBJ whole genome shotgun (WGS) entry which is preliminary data.</text>
</comment>
<feature type="transmembrane region" description="Helical" evidence="16">
    <location>
        <begin position="626"/>
        <end position="646"/>
    </location>
</feature>
<dbReference type="PANTHER" id="PTHR48023:SF4">
    <property type="entry name" value="D-XYLOSE-PROTON SYMPORTER-LIKE 2"/>
    <property type="match status" value="1"/>
</dbReference>
<comment type="catalytic activity">
    <reaction evidence="10">
        <text>D-xylose(out) = D-xylose(in)</text>
        <dbReference type="Rhea" id="RHEA:78427"/>
        <dbReference type="ChEBI" id="CHEBI:53455"/>
    </reaction>
    <physiologicalReaction direction="left-to-right" evidence="10">
        <dbReference type="Rhea" id="RHEA:78428"/>
    </physiologicalReaction>
</comment>
<evidence type="ECO:0000256" key="10">
    <source>
        <dbReference type="ARBA" id="ARBA00044656"/>
    </source>
</evidence>
<feature type="transmembrane region" description="Helical" evidence="16">
    <location>
        <begin position="546"/>
        <end position="567"/>
    </location>
</feature>
<dbReference type="InterPro" id="IPR005829">
    <property type="entry name" value="Sugar_transporter_CS"/>
</dbReference>
<evidence type="ECO:0000256" key="5">
    <source>
        <dbReference type="ARBA" id="ARBA00022692"/>
    </source>
</evidence>
<reference evidence="18" key="1">
    <citation type="submission" date="2020-06" db="EMBL/GenBank/DDBJ databases">
        <authorList>
            <consortium name="Plant Systems Biology data submission"/>
        </authorList>
    </citation>
    <scope>NUCLEOTIDE SEQUENCE</scope>
    <source>
        <strain evidence="18">D6</strain>
    </source>
</reference>
<dbReference type="OrthoDB" id="6339427at2759"/>
<comment type="catalytic activity">
    <reaction evidence="9">
        <text>D-glucose(out) = D-glucose(in)</text>
        <dbReference type="Rhea" id="RHEA:60376"/>
        <dbReference type="ChEBI" id="CHEBI:4167"/>
    </reaction>
    <physiologicalReaction direction="left-to-right" evidence="9">
        <dbReference type="Rhea" id="RHEA:60377"/>
    </physiologicalReaction>
</comment>
<feature type="transmembrane region" description="Helical" evidence="16">
    <location>
        <begin position="155"/>
        <end position="181"/>
    </location>
</feature>
<dbReference type="PROSITE" id="PS00216">
    <property type="entry name" value="SUGAR_TRANSPORT_1"/>
    <property type="match status" value="1"/>
</dbReference>
<comment type="catalytic activity">
    <reaction evidence="13">
        <text>D-fructose(out) = D-fructose(in)</text>
        <dbReference type="Rhea" id="RHEA:60372"/>
        <dbReference type="ChEBI" id="CHEBI:37721"/>
    </reaction>
    <physiologicalReaction direction="left-to-right" evidence="13">
        <dbReference type="Rhea" id="RHEA:60373"/>
    </physiologicalReaction>
</comment>
<evidence type="ECO:0000256" key="16">
    <source>
        <dbReference type="SAM" id="Phobius"/>
    </source>
</evidence>
<feature type="transmembrane region" description="Helical" evidence="16">
    <location>
        <begin position="201"/>
        <end position="220"/>
    </location>
</feature>
<feature type="transmembrane region" description="Helical" evidence="16">
    <location>
        <begin position="587"/>
        <end position="614"/>
    </location>
</feature>
<keyword evidence="6 16" id="KW-1133">Transmembrane helix</keyword>
<evidence type="ECO:0000313" key="18">
    <source>
        <dbReference type="EMBL" id="CAB9498293.1"/>
    </source>
</evidence>
<dbReference type="AlphaFoldDB" id="A0A9N8H181"/>
<keyword evidence="5 16" id="KW-0812">Transmembrane</keyword>
<comment type="catalytic activity">
    <reaction evidence="8">
        <text>D-galactose(in) = D-galactose(out)</text>
        <dbReference type="Rhea" id="RHEA:34915"/>
        <dbReference type="ChEBI" id="CHEBI:4139"/>
    </reaction>
    <physiologicalReaction direction="right-to-left" evidence="8">
        <dbReference type="Rhea" id="RHEA:34917"/>
    </physiologicalReaction>
</comment>
<keyword evidence="4" id="KW-0813">Transport</keyword>
<dbReference type="GO" id="GO:0016020">
    <property type="term" value="C:membrane"/>
    <property type="evidence" value="ECO:0007669"/>
    <property type="project" value="UniProtKB-SubCell"/>
</dbReference>
<dbReference type="SUPFAM" id="SSF103473">
    <property type="entry name" value="MFS general substrate transporter"/>
    <property type="match status" value="1"/>
</dbReference>
<evidence type="ECO:0000256" key="3">
    <source>
        <dbReference type="ARBA" id="ARBA00011738"/>
    </source>
</evidence>
<feature type="transmembrane region" description="Helical" evidence="16">
    <location>
        <begin position="513"/>
        <end position="534"/>
    </location>
</feature>
<evidence type="ECO:0000313" key="19">
    <source>
        <dbReference type="Proteomes" id="UP001153069"/>
    </source>
</evidence>
<organism evidence="18 19">
    <name type="scientific">Seminavis robusta</name>
    <dbReference type="NCBI Taxonomy" id="568900"/>
    <lineage>
        <taxon>Eukaryota</taxon>
        <taxon>Sar</taxon>
        <taxon>Stramenopiles</taxon>
        <taxon>Ochrophyta</taxon>
        <taxon>Bacillariophyta</taxon>
        <taxon>Bacillariophyceae</taxon>
        <taxon>Bacillariophycidae</taxon>
        <taxon>Naviculales</taxon>
        <taxon>Naviculaceae</taxon>
        <taxon>Seminavis</taxon>
    </lineage>
</organism>
<evidence type="ECO:0000256" key="11">
    <source>
        <dbReference type="ARBA" id="ARBA00044662"/>
    </source>
</evidence>
<comment type="catalytic activity">
    <reaction evidence="12">
        <text>D-glucosamine(out) = D-glucosamine(in)</text>
        <dbReference type="Rhea" id="RHEA:78423"/>
        <dbReference type="ChEBI" id="CHEBI:58723"/>
    </reaction>
    <physiologicalReaction direction="left-to-right" evidence="12">
        <dbReference type="Rhea" id="RHEA:78424"/>
    </physiologicalReaction>
</comment>
<sequence>MSLRKFGSNNSASPLKKNMDTFHRSYGLADPQQQPQHDHESNPFGMGNPAGENANDDYDYDAEKKQRGPAPSSANNILGVVRMPVPTLVSISPSNSLDNGMPSSSTGTVGPPPIMPTLQSNQSQPQFITTRNSILPRRKDSNRKLQQSASLPPPFVMQVTAIASLGGVLFGYDMGVIAGALPQLKETFDLSSKQEELVVSILYVGGGLGAAFGGTICDFLGRKPAILWTDVTFMVGASILFMAPHVSMVCVGRVVVGFAVAVSGIADVSYLHEIAPTQWRGAIVSVNEACISLGFLLAFVMGTVLTPPTQQDDNGDDGIQPPPRGWRYMFLFAGFMAFIQFVGMWSMPESPIWLKEQGRHDECRAALRRINGRDPVPVSDEEDGSDHASDDLDQFQDEQEDIPNNHSPPRSPEDVAGESKTSYESLAPHTATTSPGPPGSHNPLYKCVELFRKLQRGWWNLKRVLGKYRRQVWIALFLSTTQQFCGQTSVLNYAPSILAAVVQQDNADGNDAVSGWATLSIGLVKFVATILVIWKIEHIGRRTLLLVGMGTIAFGLLLVAVAFSASSPYLREKQGSSSDGIVQSGSGIYFALPGVLLVVSGYSMSFGPLTWLLTSELFPTDIRGRALGASTIVTYLCAALITYSFLTAQSLVGGKSMEEIDADLSKMPWWRRFGSTRTSSDRDLDDEPKAWPRPSPTSSTKSSRSLGDPPGSMLVPNSIDRRLGEAELA</sequence>
<dbReference type="InterPro" id="IPR036259">
    <property type="entry name" value="MFS_trans_sf"/>
</dbReference>
<dbReference type="Gene3D" id="1.20.1250.20">
    <property type="entry name" value="MFS general substrate transporter like domains"/>
    <property type="match status" value="1"/>
</dbReference>
<dbReference type="InterPro" id="IPR020846">
    <property type="entry name" value="MFS_dom"/>
</dbReference>
<gene>
    <name evidence="18" type="ORF">SEMRO_35_G022260.1</name>
</gene>
<comment type="subunit">
    <text evidence="3">Homodimer.</text>
</comment>
<evidence type="ECO:0000256" key="15">
    <source>
        <dbReference type="SAM" id="MobiDB-lite"/>
    </source>
</evidence>
<name>A0A9N8H181_9STRA</name>
<dbReference type="PANTHER" id="PTHR48023">
    <property type="entry name" value="D-XYLOSE-PROTON SYMPORTER-LIKE 2"/>
    <property type="match status" value="1"/>
</dbReference>
<dbReference type="EMBL" id="CAICTM010000035">
    <property type="protein sequence ID" value="CAB9498293.1"/>
    <property type="molecule type" value="Genomic_DNA"/>
</dbReference>
<feature type="region of interest" description="Disordered" evidence="15">
    <location>
        <begin position="368"/>
        <end position="440"/>
    </location>
</feature>
<evidence type="ECO:0000259" key="17">
    <source>
        <dbReference type="PROSITE" id="PS50850"/>
    </source>
</evidence>
<keyword evidence="19" id="KW-1185">Reference proteome</keyword>
<evidence type="ECO:0000256" key="14">
    <source>
        <dbReference type="ARBA" id="ARBA00044780"/>
    </source>
</evidence>